<keyword evidence="2" id="KW-1185">Reference proteome</keyword>
<evidence type="ECO:0000313" key="2">
    <source>
        <dbReference type="Proteomes" id="UP000826195"/>
    </source>
</evidence>
<reference evidence="1 2" key="1">
    <citation type="journal article" date="2021" name="J. Hered.">
        <title>A chromosome-level genome assembly of the parasitoid wasp, Cotesia glomerata (Hymenoptera: Braconidae).</title>
        <authorList>
            <person name="Pinto B.J."/>
            <person name="Weis J.J."/>
            <person name="Gamble T."/>
            <person name="Ode P.J."/>
            <person name="Paul R."/>
            <person name="Zaspel J.M."/>
        </authorList>
    </citation>
    <scope>NUCLEOTIDE SEQUENCE [LARGE SCALE GENOMIC DNA]</scope>
    <source>
        <strain evidence="1">CgM1</strain>
    </source>
</reference>
<evidence type="ECO:0000313" key="1">
    <source>
        <dbReference type="EMBL" id="KAH0555508.1"/>
    </source>
</evidence>
<sequence>MTTIRTSQNLEALLNPLLSRLVVLATKTGCSAEHRAVIIVSMQTILTKLYSEPELDNKRDMALAKFRVVESDQLTLLSMYKSWESHEFSSVWCARNGIKYADMWLVVLKCISVTYFHQSAQLVNADEGRYDSCQAGVSWYIYRNSAVMSLGFLPTVVVYDHLVSTEDRIYMRGITTIDAD</sequence>
<gene>
    <name evidence="1" type="ORF">KQX54_019586</name>
</gene>
<organism evidence="1 2">
    <name type="scientific">Cotesia glomerata</name>
    <name type="common">Lepidopteran parasitic wasp</name>
    <name type="synonym">Apanteles glomeratus</name>
    <dbReference type="NCBI Taxonomy" id="32391"/>
    <lineage>
        <taxon>Eukaryota</taxon>
        <taxon>Metazoa</taxon>
        <taxon>Ecdysozoa</taxon>
        <taxon>Arthropoda</taxon>
        <taxon>Hexapoda</taxon>
        <taxon>Insecta</taxon>
        <taxon>Pterygota</taxon>
        <taxon>Neoptera</taxon>
        <taxon>Endopterygota</taxon>
        <taxon>Hymenoptera</taxon>
        <taxon>Apocrita</taxon>
        <taxon>Ichneumonoidea</taxon>
        <taxon>Braconidae</taxon>
        <taxon>Microgastrinae</taxon>
        <taxon>Cotesia</taxon>
    </lineage>
</organism>
<dbReference type="Proteomes" id="UP000826195">
    <property type="component" value="Unassembled WGS sequence"/>
</dbReference>
<proteinExistence type="predicted"/>
<comment type="caution">
    <text evidence="1">The sequence shown here is derived from an EMBL/GenBank/DDBJ whole genome shotgun (WGS) entry which is preliminary data.</text>
</comment>
<dbReference type="EMBL" id="JAHXZJ010001119">
    <property type="protein sequence ID" value="KAH0555508.1"/>
    <property type="molecule type" value="Genomic_DNA"/>
</dbReference>
<name>A0AAV7IPD9_COTGL</name>
<dbReference type="AlphaFoldDB" id="A0AAV7IPD9"/>
<accession>A0AAV7IPD9</accession>
<protein>
    <submittedName>
        <fullName evidence="1">Uncharacterized protein</fullName>
    </submittedName>
</protein>